<dbReference type="EMBL" id="CP040078">
    <property type="protein sequence ID" value="QCP54752.1"/>
    <property type="molecule type" value="Genomic_DNA"/>
</dbReference>
<sequence length="114" mass="12530">MRQATSSQPAAADPVENWSQCLPGFQLTHIIHLVSVASRDVVARVKAYLSEQEASVSDFVVLRSGDVLDQKIVLDGIGERRAKALREQLLILDGVLRIRVEHCFVRRPGLNGAA</sequence>
<evidence type="ECO:0000313" key="2">
    <source>
        <dbReference type="Proteomes" id="UP000298656"/>
    </source>
</evidence>
<organism evidence="1 2">
    <name type="scientific">Trinickia violacea</name>
    <dbReference type="NCBI Taxonomy" id="2571746"/>
    <lineage>
        <taxon>Bacteria</taxon>
        <taxon>Pseudomonadati</taxon>
        <taxon>Pseudomonadota</taxon>
        <taxon>Betaproteobacteria</taxon>
        <taxon>Burkholderiales</taxon>
        <taxon>Burkholderiaceae</taxon>
        <taxon>Trinickia</taxon>
    </lineage>
</organism>
<reference evidence="1 2" key="1">
    <citation type="submission" date="2019-05" db="EMBL/GenBank/DDBJ databases">
        <title>Burkholderia sp. DHOD12, isolated from subtropical forest soil.</title>
        <authorList>
            <person name="Gao Z.-H."/>
            <person name="Qiu L.-H."/>
        </authorList>
    </citation>
    <scope>NUCLEOTIDE SEQUENCE [LARGE SCALE GENOMIC DNA]</scope>
    <source>
        <strain evidence="1 2">DHOD12</strain>
    </source>
</reference>
<dbReference type="OrthoDB" id="9006718at2"/>
<evidence type="ECO:0000313" key="1">
    <source>
        <dbReference type="EMBL" id="QCP54752.1"/>
    </source>
</evidence>
<accession>A0A4P8IZF0</accession>
<dbReference type="Proteomes" id="UP000298656">
    <property type="component" value="Chromosome 2"/>
</dbReference>
<keyword evidence="2" id="KW-1185">Reference proteome</keyword>
<protein>
    <submittedName>
        <fullName evidence="1">Uncharacterized protein</fullName>
    </submittedName>
</protein>
<dbReference type="AlphaFoldDB" id="A0A4P8IZF0"/>
<dbReference type="KEGG" id="tvl:FAZ95_38530"/>
<proteinExistence type="predicted"/>
<name>A0A4P8IZF0_9BURK</name>
<dbReference type="RefSeq" id="WP_137337510.1">
    <property type="nucleotide sequence ID" value="NZ_CP040078.1"/>
</dbReference>
<gene>
    <name evidence="1" type="ORF">FAZ95_38530</name>
</gene>